<protein>
    <submittedName>
        <fullName evidence="1">Pectin lyase fold</fullName>
    </submittedName>
</protein>
<dbReference type="AlphaFoldDB" id="A0A383S8C9"/>
<dbReference type="EMBL" id="UNQJ01000020">
    <property type="protein sequence ID" value="SYZ34218.1"/>
    <property type="molecule type" value="Genomic_DNA"/>
</dbReference>
<evidence type="ECO:0000313" key="1">
    <source>
        <dbReference type="EMBL" id="SYZ34218.1"/>
    </source>
</evidence>
<organism evidence="1 2">
    <name type="scientific">Propionibacterium australiense</name>
    <dbReference type="NCBI Taxonomy" id="119981"/>
    <lineage>
        <taxon>Bacteria</taxon>
        <taxon>Bacillati</taxon>
        <taxon>Actinomycetota</taxon>
        <taxon>Actinomycetes</taxon>
        <taxon>Propionibacteriales</taxon>
        <taxon>Propionibacteriaceae</taxon>
        <taxon>Propionibacterium</taxon>
    </lineage>
</organism>
<accession>A0A383S8C9</accession>
<keyword evidence="1" id="KW-0456">Lyase</keyword>
<keyword evidence="2" id="KW-1185">Reference proteome</keyword>
<proteinExistence type="predicted"/>
<dbReference type="Proteomes" id="UP000263928">
    <property type="component" value="Unassembled WGS sequence"/>
</dbReference>
<sequence>MQVDGLGLRGADGLLEIWCEESLIGIGAVDLNDDQRPYILRRGAGRFQVPDGVFEVVNEDESAEAAQSALLTELHWSVFDAHRFKDVILPRAARGATITMDAGEYFLDDCENETVSLACTLVGASPGRTVIHGTLAPYDSGELRLRDLTVRSASGCNCVVADSGSVALSNVVLEQFGEPMNDPALSAVDVVVTMKNSRVAAAPRSIIERSTNHFSPSPSRLGLITGSASAGRCACNRVRPLNCSYGFVPFGRCPEDIEHPSVSERVLIVCGFG</sequence>
<dbReference type="GO" id="GO:0016829">
    <property type="term" value="F:lyase activity"/>
    <property type="evidence" value="ECO:0007669"/>
    <property type="project" value="UniProtKB-KW"/>
</dbReference>
<gene>
    <name evidence="1" type="ORF">PROPAUS_2222</name>
</gene>
<reference evidence="2" key="1">
    <citation type="submission" date="2018-08" db="EMBL/GenBank/DDBJ databases">
        <authorList>
            <person name="Hornung B."/>
        </authorList>
    </citation>
    <scope>NUCLEOTIDE SEQUENCE [LARGE SCALE GENOMIC DNA]</scope>
</reference>
<name>A0A383S8C9_9ACTN</name>
<evidence type="ECO:0000313" key="2">
    <source>
        <dbReference type="Proteomes" id="UP000263928"/>
    </source>
</evidence>